<dbReference type="Pfam" id="PF01348">
    <property type="entry name" value="Intron_maturas2"/>
    <property type="match status" value="1"/>
</dbReference>
<keyword evidence="3" id="KW-0255">Endonuclease</keyword>
<name>A0A0S2LQF1_STACE</name>
<keyword evidence="3" id="KW-0150">Chloroplast</keyword>
<dbReference type="PANTHER" id="PTHR33642:SF4">
    <property type="entry name" value="COX1_OXI3 INTRON 1 PROTEIN-RELATED"/>
    <property type="match status" value="1"/>
</dbReference>
<protein>
    <submittedName>
        <fullName evidence="3">Putative reverse transcriptase, intron maturase and HNH endonuclease</fullName>
    </submittedName>
</protein>
<dbReference type="InterPro" id="IPR003615">
    <property type="entry name" value="HNH_nuc"/>
</dbReference>
<dbReference type="GO" id="GO:0004519">
    <property type="term" value="F:endonuclease activity"/>
    <property type="evidence" value="ECO:0007669"/>
    <property type="project" value="UniProtKB-KW"/>
</dbReference>
<dbReference type="CDD" id="cd01651">
    <property type="entry name" value="RT_G2_intron"/>
    <property type="match status" value="1"/>
</dbReference>
<evidence type="ECO:0000256" key="1">
    <source>
        <dbReference type="SAM" id="MobiDB-lite"/>
    </source>
</evidence>
<feature type="compositionally biased region" description="Gly residues" evidence="1">
    <location>
        <begin position="803"/>
        <end position="824"/>
    </location>
</feature>
<reference evidence="3" key="1">
    <citation type="journal article" date="2015" name="BMC Evol. Biol.">
        <title>Chloroplast phylogenomic analysis of chlorophyte green algae identifies a novel lineage sister to the Sphaeropleales (Chlorophyceae).</title>
        <authorList>
            <person name="Lemieux C."/>
            <person name="Vincent A.T."/>
            <person name="Labarre A."/>
            <person name="Otis C."/>
            <person name="Turmel M."/>
        </authorList>
    </citation>
    <scope>NUCLEOTIDE SEQUENCE</scope>
</reference>
<feature type="compositionally biased region" description="Low complexity" evidence="1">
    <location>
        <begin position="825"/>
        <end position="836"/>
    </location>
</feature>
<dbReference type="RefSeq" id="YP_009185104.1">
    <property type="nucleotide sequence ID" value="NC_028585.1"/>
</dbReference>
<keyword evidence="3" id="KW-0808">Transferase</keyword>
<organism evidence="3">
    <name type="scientific">Staurocarteria cerasiformis</name>
    <name type="common">Green alga</name>
    <name type="synonym">Carteria cerasiformis</name>
    <dbReference type="NCBI Taxonomy" id="69401"/>
    <lineage>
        <taxon>Eukaryota</taxon>
        <taxon>Viridiplantae</taxon>
        <taxon>Chlorophyta</taxon>
        <taxon>core chlorophytes</taxon>
        <taxon>Chlorophyceae</taxon>
        <taxon>CS clade</taxon>
        <taxon>Chlamydomonadales</taxon>
        <taxon>Chlamydomonadaceae</taxon>
        <taxon>Staurocarteria</taxon>
    </lineage>
</organism>
<dbReference type="InterPro" id="IPR000477">
    <property type="entry name" value="RT_dom"/>
</dbReference>
<sequence>MGSKDEKNARLNQRRKLLAEQYKSEFTFMRIIEGIAKRSASDLDSKIDNLMPLLSDKNFLIQAMGTVSKRRGALTEGPPTDKQTADEASLAIVEKLSETLKSGTFRFQPAKRIYMDKSGTALAPRESMKQLTDLHKKRSVSMVQVKQAKVRPIRISSFNDKIVQECIRTILNAIYEPEFDNLNMNFGFRAKYGCHDAIRQIQSRKEMLYAIEGDVSGAFYNVDHTLFMNVLRRRIVDEDFLRLITGGMKCCIIFKRYRQDSDLGTPQGSVVSPLLYNIYFHEFDRYIAGEFIREVDEINRIESRTDGPSNKLYNMVSVRRSRLGIAKQVKSLNATYKEEGFGPEFDSKLSRLKIDKKKYEDYGVIQKKTPSLAKSRQTIRFSYTRYADDWIFLTNASRERVEEWKGKFANWITENLRLSLNLEKTKVTDFRAGGIARFLGFQLSRATKKRILRVGVKKSFSTDLARRSKKLVSTIPVEERKRDHKQRTTNPTLIVAWDRDRILNRLENRGFIRKYGNTYRGRSKLPWTTLEEPEIVERYNYIIMGYLQYYVPVLDYSTDRQFLHYLLTYSFYHTIAQKNNMIISKAIDKYVNGKVATYKKRIERFSKTGEKVVEEKDATASLYDWEAVLKIIRDIKRATIQKLTGKSKDPGSPPLNVAVNNICDVKINWGTKYKLSQHCAICGSQENVEYHHVKHIKVGKVTGFTQVLKQLNRKQIPCCRECHRKIHNGQYDGMSLNQLYDEELVIIITPHHIFTENGLVKLMSLFVNIYKITIIMSKNLFFSLFNCKSSRRLSTIVFTSSAGAGGGSGGSTGGGTGGGTGSGSGSPSAPSPVAGSDYLENMDSDIDAVLTASVTSQPSTSGGGVASPDVIDAVIRSIADKQLSTKNPTKAQYTAIVMTVAHAAQLGATSSKYSGTMRVPDYGMNFDVDAIRDACRLHKTTLRKLARGMRNKITRIALNRQIEGNLAKSYKLEKKGTCTVEELAWVSDFNTFSEDPAMPDDVRKWLLKNYYDRFRKQP</sequence>
<dbReference type="GO" id="GO:0090615">
    <property type="term" value="P:mitochondrial mRNA processing"/>
    <property type="evidence" value="ECO:0007669"/>
    <property type="project" value="TreeGrafter"/>
</dbReference>
<dbReference type="GO" id="GO:0006315">
    <property type="term" value="P:homing of group II introns"/>
    <property type="evidence" value="ECO:0007669"/>
    <property type="project" value="TreeGrafter"/>
</dbReference>
<dbReference type="Pfam" id="PF00078">
    <property type="entry name" value="RVT_1"/>
    <property type="match status" value="1"/>
</dbReference>
<gene>
    <name evidence="3" type="primary">orf1018</name>
</gene>
<dbReference type="GO" id="GO:0005739">
    <property type="term" value="C:mitochondrion"/>
    <property type="evidence" value="ECO:0007669"/>
    <property type="project" value="TreeGrafter"/>
</dbReference>
<dbReference type="CDD" id="cd00085">
    <property type="entry name" value="HNHc"/>
    <property type="match status" value="1"/>
</dbReference>
<geneLocation type="chloroplast" evidence="3"/>
<keyword evidence="3" id="KW-0934">Plastid</keyword>
<keyword evidence="3" id="KW-0695">RNA-directed DNA polymerase</keyword>
<proteinExistence type="predicted"/>
<dbReference type="GeneID" id="26378932"/>
<accession>A0A0S2LQF1</accession>
<dbReference type="GO" id="GO:0003964">
    <property type="term" value="F:RNA-directed DNA polymerase activity"/>
    <property type="evidence" value="ECO:0007669"/>
    <property type="project" value="UniProtKB-KW"/>
</dbReference>
<keyword evidence="3" id="KW-0378">Hydrolase</keyword>
<keyword evidence="3" id="KW-0540">Nuclease</keyword>
<dbReference type="SUPFAM" id="SSF56672">
    <property type="entry name" value="DNA/RNA polymerases"/>
    <property type="match status" value="1"/>
</dbReference>
<dbReference type="PANTHER" id="PTHR33642">
    <property type="entry name" value="COX1/OXI3 INTRON 1 PROTEIN-RELATED"/>
    <property type="match status" value="1"/>
</dbReference>
<feature type="region of interest" description="Disordered" evidence="1">
    <location>
        <begin position="803"/>
        <end position="836"/>
    </location>
</feature>
<evidence type="ECO:0000259" key="2">
    <source>
        <dbReference type="PROSITE" id="PS50878"/>
    </source>
</evidence>
<dbReference type="InterPro" id="IPR043502">
    <property type="entry name" value="DNA/RNA_pol_sf"/>
</dbReference>
<dbReference type="AlphaFoldDB" id="A0A0S2LQF1"/>
<feature type="domain" description="Reverse transcriptase" evidence="2">
    <location>
        <begin position="124"/>
        <end position="443"/>
    </location>
</feature>
<dbReference type="InterPro" id="IPR024937">
    <property type="entry name" value="Domain_X"/>
</dbReference>
<evidence type="ECO:0000313" key="3">
    <source>
        <dbReference type="EMBL" id="ALO63482.1"/>
    </source>
</evidence>
<dbReference type="EMBL" id="KT625420">
    <property type="protein sequence ID" value="ALO63482.1"/>
    <property type="molecule type" value="Genomic_DNA"/>
</dbReference>
<dbReference type="PROSITE" id="PS50878">
    <property type="entry name" value="RT_POL"/>
    <property type="match status" value="1"/>
</dbReference>
<dbReference type="SMART" id="SM00507">
    <property type="entry name" value="HNHc"/>
    <property type="match status" value="1"/>
</dbReference>
<keyword evidence="3" id="KW-0548">Nucleotidyltransferase</keyword>